<dbReference type="GO" id="GO:0062054">
    <property type="term" value="F:fluoride channel activity"/>
    <property type="evidence" value="ECO:0007669"/>
    <property type="project" value="UniProtKB-UniRule"/>
</dbReference>
<dbReference type="RefSeq" id="WP_008689785.1">
    <property type="nucleotide sequence ID" value="NZ_AP024510.1"/>
</dbReference>
<evidence type="ECO:0000256" key="10">
    <source>
        <dbReference type="HAMAP-Rule" id="MF_00454"/>
    </source>
</evidence>
<evidence type="ECO:0000256" key="2">
    <source>
        <dbReference type="ARBA" id="ARBA00022475"/>
    </source>
</evidence>
<comment type="similarity">
    <text evidence="7 10">Belongs to the fluoride channel Fluc/FEX (TC 1.A.43) family.</text>
</comment>
<feature type="binding site" evidence="10">
    <location>
        <position position="71"/>
    </location>
    <ligand>
        <name>Na(+)</name>
        <dbReference type="ChEBI" id="CHEBI:29101"/>
        <note>structural</note>
    </ligand>
</feature>
<dbReference type="NCBIfam" id="TIGR00494">
    <property type="entry name" value="crcB"/>
    <property type="match status" value="1"/>
</dbReference>
<dbReference type="GeneID" id="73794847"/>
<sequence>MKELILVGCGGALGAILRYGLGLLPMRTSFPFMTMLINILGALCIGMIIAYAQETKAQPDIILFIKTGFCGGFTTFSTFSLETVQLFETQRYLSGSIYACGSLLFCILAVLLGRWLMLLFLS</sequence>
<dbReference type="Proteomes" id="UP000295773">
    <property type="component" value="Unassembled WGS sequence"/>
</dbReference>
<dbReference type="GO" id="GO:0140114">
    <property type="term" value="P:cellular detoxification of fluoride"/>
    <property type="evidence" value="ECO:0007669"/>
    <property type="project" value="UniProtKB-UniRule"/>
</dbReference>
<accession>A0A4R3T901</accession>
<dbReference type="InterPro" id="IPR003691">
    <property type="entry name" value="FluC"/>
</dbReference>
<keyword evidence="10" id="KW-0915">Sodium</keyword>
<reference evidence="11 12" key="1">
    <citation type="submission" date="2019-03" db="EMBL/GenBank/DDBJ databases">
        <title>Genomic Encyclopedia of Type Strains, Phase IV (KMG-IV): sequencing the most valuable type-strain genomes for metagenomic binning, comparative biology and taxonomic classification.</title>
        <authorList>
            <person name="Goeker M."/>
        </authorList>
    </citation>
    <scope>NUCLEOTIDE SEQUENCE [LARGE SCALE GENOMIC DNA]</scope>
    <source>
        <strain evidence="11 12">DSM 29481</strain>
    </source>
</reference>
<evidence type="ECO:0000313" key="11">
    <source>
        <dbReference type="EMBL" id="TCU57599.1"/>
    </source>
</evidence>
<evidence type="ECO:0000256" key="3">
    <source>
        <dbReference type="ARBA" id="ARBA00022692"/>
    </source>
</evidence>
<dbReference type="HAMAP" id="MF_00454">
    <property type="entry name" value="FluC"/>
    <property type="match status" value="1"/>
</dbReference>
<evidence type="ECO:0000256" key="4">
    <source>
        <dbReference type="ARBA" id="ARBA00022989"/>
    </source>
</evidence>
<organism evidence="11 12">
    <name type="scientific">Longicatena caecimuris</name>
    <dbReference type="NCBI Taxonomy" id="1796635"/>
    <lineage>
        <taxon>Bacteria</taxon>
        <taxon>Bacillati</taxon>
        <taxon>Bacillota</taxon>
        <taxon>Erysipelotrichia</taxon>
        <taxon>Erysipelotrichales</taxon>
        <taxon>Erysipelotrichaceae</taxon>
        <taxon>Longicatena</taxon>
    </lineage>
</organism>
<evidence type="ECO:0000256" key="6">
    <source>
        <dbReference type="ARBA" id="ARBA00023303"/>
    </source>
</evidence>
<keyword evidence="10" id="KW-0406">Ion transport</keyword>
<gene>
    <name evidence="10" type="primary">fluC</name>
    <name evidence="10" type="synonym">crcB</name>
    <name evidence="11" type="ORF">EDD61_11843</name>
</gene>
<dbReference type="Pfam" id="PF02537">
    <property type="entry name" value="CRCB"/>
    <property type="match status" value="1"/>
</dbReference>
<comment type="caution">
    <text evidence="11">The sequence shown here is derived from an EMBL/GenBank/DDBJ whole genome shotgun (WGS) entry which is preliminary data.</text>
</comment>
<name>A0A4R3T901_9FIRM</name>
<comment type="catalytic activity">
    <reaction evidence="8">
        <text>fluoride(in) = fluoride(out)</text>
        <dbReference type="Rhea" id="RHEA:76159"/>
        <dbReference type="ChEBI" id="CHEBI:17051"/>
    </reaction>
    <physiologicalReaction direction="left-to-right" evidence="8">
        <dbReference type="Rhea" id="RHEA:76160"/>
    </physiologicalReaction>
</comment>
<dbReference type="PANTHER" id="PTHR28259">
    <property type="entry name" value="FLUORIDE EXPORT PROTEIN 1-RELATED"/>
    <property type="match status" value="1"/>
</dbReference>
<dbReference type="PANTHER" id="PTHR28259:SF1">
    <property type="entry name" value="FLUORIDE EXPORT PROTEIN 1-RELATED"/>
    <property type="match status" value="1"/>
</dbReference>
<feature type="transmembrane region" description="Helical" evidence="10">
    <location>
        <begin position="30"/>
        <end position="51"/>
    </location>
</feature>
<comment type="subcellular location">
    <subcellularLocation>
        <location evidence="1 10">Cell membrane</location>
        <topology evidence="1 10">Multi-pass membrane protein</topology>
    </subcellularLocation>
</comment>
<dbReference type="GO" id="GO:0046872">
    <property type="term" value="F:metal ion binding"/>
    <property type="evidence" value="ECO:0007669"/>
    <property type="project" value="UniProtKB-KW"/>
</dbReference>
<keyword evidence="3 10" id="KW-0812">Transmembrane</keyword>
<evidence type="ECO:0000256" key="5">
    <source>
        <dbReference type="ARBA" id="ARBA00023136"/>
    </source>
</evidence>
<keyword evidence="2 10" id="KW-1003">Cell membrane</keyword>
<keyword evidence="6 10" id="KW-0407">Ion channel</keyword>
<keyword evidence="5 10" id="KW-0472">Membrane</keyword>
<comment type="activity regulation">
    <text evidence="10">Na(+) is not transported, but it plays an essential structural role and its presence is essential for fluoride channel function.</text>
</comment>
<dbReference type="AlphaFoldDB" id="A0A4R3T901"/>
<keyword evidence="10" id="KW-0479">Metal-binding</keyword>
<feature type="transmembrane region" description="Helical" evidence="10">
    <location>
        <begin position="63"/>
        <end position="81"/>
    </location>
</feature>
<keyword evidence="12" id="KW-1185">Reference proteome</keyword>
<proteinExistence type="inferred from homology"/>
<dbReference type="EMBL" id="SMBP01000018">
    <property type="protein sequence ID" value="TCU57599.1"/>
    <property type="molecule type" value="Genomic_DNA"/>
</dbReference>
<evidence type="ECO:0000313" key="12">
    <source>
        <dbReference type="Proteomes" id="UP000295773"/>
    </source>
</evidence>
<evidence type="ECO:0000256" key="1">
    <source>
        <dbReference type="ARBA" id="ARBA00004651"/>
    </source>
</evidence>
<evidence type="ECO:0000256" key="7">
    <source>
        <dbReference type="ARBA" id="ARBA00035120"/>
    </source>
</evidence>
<evidence type="ECO:0000256" key="8">
    <source>
        <dbReference type="ARBA" id="ARBA00035585"/>
    </source>
</evidence>
<protein>
    <recommendedName>
        <fullName evidence="10">Fluoride-specific ion channel FluC</fullName>
    </recommendedName>
</protein>
<keyword evidence="4 10" id="KW-1133">Transmembrane helix</keyword>
<feature type="binding site" evidence="10">
    <location>
        <position position="74"/>
    </location>
    <ligand>
        <name>Na(+)</name>
        <dbReference type="ChEBI" id="CHEBI:29101"/>
        <note>structural</note>
    </ligand>
</feature>
<keyword evidence="10" id="KW-0813">Transport</keyword>
<feature type="transmembrane region" description="Helical" evidence="10">
    <location>
        <begin position="96"/>
        <end position="121"/>
    </location>
</feature>
<evidence type="ECO:0000256" key="9">
    <source>
        <dbReference type="ARBA" id="ARBA00049940"/>
    </source>
</evidence>
<dbReference type="GO" id="GO:0005886">
    <property type="term" value="C:plasma membrane"/>
    <property type="evidence" value="ECO:0007669"/>
    <property type="project" value="UniProtKB-SubCell"/>
</dbReference>
<comment type="function">
    <text evidence="9 10">Fluoride-specific ion channel. Important for reducing fluoride concentration in the cell, thus reducing its toxicity.</text>
</comment>